<evidence type="ECO:0000313" key="2">
    <source>
        <dbReference type="Proteomes" id="UP001156398"/>
    </source>
</evidence>
<name>A0ABT6W9K4_9ACTN</name>
<dbReference type="Proteomes" id="UP001156398">
    <property type="component" value="Unassembled WGS sequence"/>
</dbReference>
<accession>A0ABT6W9K4</accession>
<sequence length="55" mass="5591">MSSVIPAAFAVSPDDQAARNAFAVDRTCAAVSGPVGTFPDAELTDVPSEVSCVYS</sequence>
<gene>
    <name evidence="1" type="ORF">POF43_026070</name>
</gene>
<reference evidence="1 2" key="1">
    <citation type="submission" date="2023-05" db="EMBL/GenBank/DDBJ databases">
        <title>Streptantibioticus silvisoli sp. nov., acidotolerant actinomycetes 1 from pine litter.</title>
        <authorList>
            <person name="Swiecimska M."/>
            <person name="Golinska P."/>
            <person name="Sangal V."/>
            <person name="Wachnowicz B."/>
            <person name="Goodfellow M."/>
        </authorList>
    </citation>
    <scope>NUCLEOTIDE SEQUENCE [LARGE SCALE GENOMIC DNA]</scope>
    <source>
        <strain evidence="1 2">SL54</strain>
    </source>
</reference>
<dbReference type="EMBL" id="JAAGKO020000046">
    <property type="protein sequence ID" value="MDI5966156.1"/>
    <property type="molecule type" value="Genomic_DNA"/>
</dbReference>
<organism evidence="1 2">
    <name type="scientific">Streptantibioticus silvisoli</name>
    <dbReference type="NCBI Taxonomy" id="2705255"/>
    <lineage>
        <taxon>Bacteria</taxon>
        <taxon>Bacillati</taxon>
        <taxon>Actinomycetota</taxon>
        <taxon>Actinomycetes</taxon>
        <taxon>Kitasatosporales</taxon>
        <taxon>Streptomycetaceae</taxon>
        <taxon>Streptantibioticus</taxon>
    </lineage>
</organism>
<protein>
    <submittedName>
        <fullName evidence="1">Uncharacterized protein</fullName>
    </submittedName>
</protein>
<evidence type="ECO:0000313" key="1">
    <source>
        <dbReference type="EMBL" id="MDI5966156.1"/>
    </source>
</evidence>
<comment type="caution">
    <text evidence="1">The sequence shown here is derived from an EMBL/GenBank/DDBJ whole genome shotgun (WGS) entry which is preliminary data.</text>
</comment>
<keyword evidence="2" id="KW-1185">Reference proteome</keyword>
<proteinExistence type="predicted"/>